<evidence type="ECO:0000256" key="1">
    <source>
        <dbReference type="SAM" id="SignalP"/>
    </source>
</evidence>
<name>A0A6N3F5K9_ENTCA</name>
<dbReference type="Pfam" id="PF05708">
    <property type="entry name" value="Peptidase_C92"/>
    <property type="match status" value="1"/>
</dbReference>
<dbReference type="InterPro" id="IPR038765">
    <property type="entry name" value="Papain-like_cys_pep_sf"/>
</dbReference>
<proteinExistence type="predicted"/>
<dbReference type="AlphaFoldDB" id="A0A6N3F5K9"/>
<organism evidence="2">
    <name type="scientific">Enterococcus casseliflavus</name>
    <name type="common">Enterococcus flavescens</name>
    <dbReference type="NCBI Taxonomy" id="37734"/>
    <lineage>
        <taxon>Bacteria</taxon>
        <taxon>Bacillati</taxon>
        <taxon>Bacillota</taxon>
        <taxon>Bacilli</taxon>
        <taxon>Lactobacillales</taxon>
        <taxon>Enterococcaceae</taxon>
        <taxon>Enterococcus</taxon>
    </lineage>
</organism>
<evidence type="ECO:0000313" key="2">
    <source>
        <dbReference type="EMBL" id="VYU47263.1"/>
    </source>
</evidence>
<dbReference type="RefSeq" id="WP_421758342.1">
    <property type="nucleotide sequence ID" value="NZ_CACRTX010000016.1"/>
</dbReference>
<accession>A0A6N3F5K9</accession>
<protein>
    <submittedName>
        <fullName evidence="2">Uncharacterized protein</fullName>
    </submittedName>
</protein>
<dbReference type="SUPFAM" id="SSF54001">
    <property type="entry name" value="Cysteine proteinases"/>
    <property type="match status" value="1"/>
</dbReference>
<feature type="chain" id="PRO_5026839439" evidence="1">
    <location>
        <begin position="24"/>
        <end position="628"/>
    </location>
</feature>
<feature type="signal peptide" evidence="1">
    <location>
        <begin position="1"/>
        <end position="23"/>
    </location>
</feature>
<dbReference type="EMBL" id="CACRTX010000016">
    <property type="protein sequence ID" value="VYU47263.1"/>
    <property type="molecule type" value="Genomic_DNA"/>
</dbReference>
<reference evidence="2" key="1">
    <citation type="submission" date="2019-11" db="EMBL/GenBank/DDBJ databases">
        <authorList>
            <person name="Feng L."/>
        </authorList>
    </citation>
    <scope>NUCLEOTIDE SEQUENCE</scope>
    <source>
        <strain evidence="2">ECasseliflavusLFYP2</strain>
    </source>
</reference>
<sequence length="628" mass="72946">MKRTFLILIILCLPFLNDYYVQASEENPSESDLYKAYNKISEQFSTVEEDIFSFEDFQKEYEYLYKEYEVSLDEYIVSYERLLDDLKSTKLPSRGGASYHWSYNIGTNINNLTFEALPLYTRNGFLENGLRPGDIIFEQDRAWGIAHHVAIVEGIYTETHLINGKEETFTYIRLIEAMADGVVYGLLDDERADRTGVTVLRPKDTNNRQMNAAVAFVRSQIGKPYSLFASLLDRDRTYERKDWYCSMLVWAAYMNATVEGNIRPYVSEDDPAFTGINLETTSTMPGVTPKEIKDSSALKEISFEKRFNTKKDFTKGLTESTNTSLKPDIVLPSSSSLLTNNNYFVVEKTREGTYDYASTGSLYLQKKKNHYVLKWRSGRTNIPDRQIEMIPEYESIYEDYPFHPWRNRDGNYILRWLNYWSTSEFMIVKSSSMAVDMAKLSKDQLDLVPVSEEIGTYNIFTDKYAMVRDTAFYGEKDFTQGLTESRNASLKPDIVLPSNSSLLTNNNYFVVEKTREGTYDYASTGSLYLQKEKNHYVLKWRSGRTNIPDRQIEMIPEYESTYEDYPFHPWRDRDGNYILRWLNYWSTSEFMIVKSSSMASDMAKLSNGHLQLVPVSEEIGTFHVFSLK</sequence>
<dbReference type="InterPro" id="IPR024453">
    <property type="entry name" value="Peptidase_C92"/>
</dbReference>
<dbReference type="Gene3D" id="3.90.1720.10">
    <property type="entry name" value="endopeptidase domain like (from Nostoc punctiforme)"/>
    <property type="match status" value="1"/>
</dbReference>
<keyword evidence="1" id="KW-0732">Signal</keyword>
<gene>
    <name evidence="2" type="ORF">ECLFYP2_00234</name>
</gene>